<keyword evidence="3" id="KW-1185">Reference proteome</keyword>
<proteinExistence type="predicted"/>
<feature type="domain" description="Transposase InsH N-terminal" evidence="1">
    <location>
        <begin position="3"/>
        <end position="65"/>
    </location>
</feature>
<gene>
    <name evidence="2" type="ORF">AAAT34_08360</name>
</gene>
<evidence type="ECO:0000259" key="1">
    <source>
        <dbReference type="Pfam" id="PF05598"/>
    </source>
</evidence>
<dbReference type="Proteomes" id="UP001487296">
    <property type="component" value="Unassembled WGS sequence"/>
</dbReference>
<dbReference type="InterPro" id="IPR008490">
    <property type="entry name" value="Transposase_InsH_N"/>
</dbReference>
<accession>A0ABV1FRP1</accession>
<evidence type="ECO:0000313" key="2">
    <source>
        <dbReference type="EMBL" id="MEQ2487067.1"/>
    </source>
</evidence>
<protein>
    <submittedName>
        <fullName evidence="2">Transposase</fullName>
    </submittedName>
</protein>
<name>A0ABV1FRP1_9BACT</name>
<dbReference type="RefSeq" id="WP_215760135.1">
    <property type="nucleotide sequence ID" value="NZ_JAHKBE010000030.1"/>
</dbReference>
<evidence type="ECO:0000313" key="3">
    <source>
        <dbReference type="Proteomes" id="UP001487296"/>
    </source>
</evidence>
<reference evidence="2 3" key="1">
    <citation type="submission" date="2024-04" db="EMBL/GenBank/DDBJ databases">
        <title>Human intestinal bacterial collection.</title>
        <authorList>
            <person name="Pauvert C."/>
            <person name="Hitch T.C.A."/>
            <person name="Clavel T."/>
        </authorList>
    </citation>
    <scope>NUCLEOTIDE SEQUENCE [LARGE SCALE GENOMIC DNA]</scope>
    <source>
        <strain evidence="2 3">CLA-AA-H145</strain>
    </source>
</reference>
<dbReference type="Pfam" id="PF05598">
    <property type="entry name" value="DUF772"/>
    <property type="match status" value="1"/>
</dbReference>
<sequence length="173" mass="19715">MKLADNLPWDKIEQEYNKRLKNRHNGAGNKPARMVVGALIVKHVEGLSDEKTIQAIQENSDMQYKNCHVDCYNHSLGRPPKDENDRHAEDKRRAIGERNEVEVTFGTSKRVYRANDIRAKLDDTADTWIGACFFAKNVIKFLRGLLCLIFAKLGLKAFKRGLSLSQMSRAKLA</sequence>
<dbReference type="EMBL" id="JBBNFP010000031">
    <property type="protein sequence ID" value="MEQ2487067.1"/>
    <property type="molecule type" value="Genomic_DNA"/>
</dbReference>
<comment type="caution">
    <text evidence="2">The sequence shown here is derived from an EMBL/GenBank/DDBJ whole genome shotgun (WGS) entry which is preliminary data.</text>
</comment>
<organism evidence="2 3">
    <name type="scientific">Hallella faecis</name>
    <dbReference type="NCBI Taxonomy" id="2841596"/>
    <lineage>
        <taxon>Bacteria</taxon>
        <taxon>Pseudomonadati</taxon>
        <taxon>Bacteroidota</taxon>
        <taxon>Bacteroidia</taxon>
        <taxon>Bacteroidales</taxon>
        <taxon>Prevotellaceae</taxon>
        <taxon>Hallella</taxon>
    </lineage>
</organism>